<organism evidence="1 2">
    <name type="scientific">Microscilla marina ATCC 23134</name>
    <dbReference type="NCBI Taxonomy" id="313606"/>
    <lineage>
        <taxon>Bacteria</taxon>
        <taxon>Pseudomonadati</taxon>
        <taxon>Bacteroidota</taxon>
        <taxon>Cytophagia</taxon>
        <taxon>Cytophagales</taxon>
        <taxon>Microscillaceae</taxon>
        <taxon>Microscilla</taxon>
    </lineage>
</organism>
<name>A1ZFP7_MICM2</name>
<reference evidence="1 2" key="1">
    <citation type="submission" date="2007-01" db="EMBL/GenBank/DDBJ databases">
        <authorList>
            <person name="Haygood M."/>
            <person name="Podell S."/>
            <person name="Anderson C."/>
            <person name="Hopkinson B."/>
            <person name="Roe K."/>
            <person name="Barbeau K."/>
            <person name="Gaasterland T."/>
            <person name="Ferriera S."/>
            <person name="Johnson J."/>
            <person name="Kravitz S."/>
            <person name="Beeson K."/>
            <person name="Sutton G."/>
            <person name="Rogers Y.-H."/>
            <person name="Friedman R."/>
            <person name="Frazier M."/>
            <person name="Venter J.C."/>
        </authorList>
    </citation>
    <scope>NUCLEOTIDE SEQUENCE [LARGE SCALE GENOMIC DNA]</scope>
    <source>
        <strain evidence="1 2">ATCC 23134</strain>
    </source>
</reference>
<proteinExistence type="predicted"/>
<dbReference type="AlphaFoldDB" id="A1ZFP7"/>
<protein>
    <submittedName>
        <fullName evidence="1">Uncharacterized protein</fullName>
    </submittedName>
</protein>
<gene>
    <name evidence="1" type="ORF">M23134_01145</name>
</gene>
<sequence>MGLSHDSNITKKWVLKYYTCQILKTWQVWANEMIMRPPQNNTKFKQTMTLC</sequence>
<evidence type="ECO:0000313" key="2">
    <source>
        <dbReference type="Proteomes" id="UP000004095"/>
    </source>
</evidence>
<comment type="caution">
    <text evidence="1">The sequence shown here is derived from an EMBL/GenBank/DDBJ whole genome shotgun (WGS) entry which is preliminary data.</text>
</comment>
<dbReference type="Proteomes" id="UP000004095">
    <property type="component" value="Unassembled WGS sequence"/>
</dbReference>
<dbReference type="EMBL" id="AAWS01000005">
    <property type="protein sequence ID" value="EAY30821.1"/>
    <property type="molecule type" value="Genomic_DNA"/>
</dbReference>
<evidence type="ECO:0000313" key="1">
    <source>
        <dbReference type="EMBL" id="EAY30821.1"/>
    </source>
</evidence>
<keyword evidence="2" id="KW-1185">Reference proteome</keyword>
<accession>A1ZFP7</accession>